<feature type="region of interest" description="Disordered" evidence="1">
    <location>
        <begin position="1"/>
        <end position="25"/>
    </location>
</feature>
<feature type="compositionally biased region" description="Polar residues" evidence="1">
    <location>
        <begin position="1"/>
        <end position="11"/>
    </location>
</feature>
<protein>
    <submittedName>
        <fullName evidence="2">Uncharacterized protein</fullName>
    </submittedName>
</protein>
<dbReference type="Proteomes" id="UP000757900">
    <property type="component" value="Unassembled WGS sequence"/>
</dbReference>
<dbReference type="EMBL" id="JABZFV010000001">
    <property type="protein sequence ID" value="MBF0934058.1"/>
    <property type="molecule type" value="Genomic_DNA"/>
</dbReference>
<reference evidence="2" key="1">
    <citation type="submission" date="2020-04" db="EMBL/GenBank/DDBJ databases">
        <title>Deep metagenomics examines the oral microbiome during advanced dental caries in children, revealing novel taxa and co-occurrences with host molecules.</title>
        <authorList>
            <person name="Baker J.L."/>
            <person name="Morton J.T."/>
            <person name="Dinis M."/>
            <person name="Alvarez R."/>
            <person name="Tran N.C."/>
            <person name="Knight R."/>
            <person name="Edlund A."/>
        </authorList>
    </citation>
    <scope>NUCLEOTIDE SEQUENCE</scope>
    <source>
        <strain evidence="2">JCVI_23_bin.16</strain>
    </source>
</reference>
<dbReference type="AlphaFoldDB" id="A0A929MNK7"/>
<sequence>MTTKLQKVAHQNNHHSSKGETKTTTTYATKSDYINQQVLPALPPEMHYLAGEIASNMLIWHEEIDEDGNVRVDKSGFIVDPDADFWTSVEIAEDAFNSEEAMF</sequence>
<accession>A0A929MNK7</accession>
<name>A0A929MNK7_ABIDE</name>
<proteinExistence type="predicted"/>
<gene>
    <name evidence="2" type="ORF">HXK00_00260</name>
</gene>
<organism evidence="2 3">
    <name type="scientific">Abiotrophia defectiva</name>
    <name type="common">Streptococcus defectivus</name>
    <dbReference type="NCBI Taxonomy" id="46125"/>
    <lineage>
        <taxon>Bacteria</taxon>
        <taxon>Bacillati</taxon>
        <taxon>Bacillota</taxon>
        <taxon>Bacilli</taxon>
        <taxon>Lactobacillales</taxon>
        <taxon>Aerococcaceae</taxon>
        <taxon>Abiotrophia</taxon>
    </lineage>
</organism>
<evidence type="ECO:0000313" key="3">
    <source>
        <dbReference type="Proteomes" id="UP000757900"/>
    </source>
</evidence>
<comment type="caution">
    <text evidence="2">The sequence shown here is derived from an EMBL/GenBank/DDBJ whole genome shotgun (WGS) entry which is preliminary data.</text>
</comment>
<evidence type="ECO:0000313" key="2">
    <source>
        <dbReference type="EMBL" id="MBF0934058.1"/>
    </source>
</evidence>
<evidence type="ECO:0000256" key="1">
    <source>
        <dbReference type="SAM" id="MobiDB-lite"/>
    </source>
</evidence>